<organism evidence="2 3">
    <name type="scientific">Eubacterium ruminantium</name>
    <dbReference type="NCBI Taxonomy" id="42322"/>
    <lineage>
        <taxon>Bacteria</taxon>
        <taxon>Bacillati</taxon>
        <taxon>Bacillota</taxon>
        <taxon>Clostridia</taxon>
        <taxon>Eubacteriales</taxon>
        <taxon>Eubacteriaceae</taxon>
        <taxon>Eubacterium</taxon>
    </lineage>
</organism>
<keyword evidence="3" id="KW-1185">Reference proteome</keyword>
<dbReference type="Proteomes" id="UP000189857">
    <property type="component" value="Unassembled WGS sequence"/>
</dbReference>
<dbReference type="CDD" id="cd11523">
    <property type="entry name" value="NTP-PPase"/>
    <property type="match status" value="1"/>
</dbReference>
<feature type="domain" description="NTP pyrophosphohydrolase MazG-like" evidence="1">
    <location>
        <begin position="36"/>
        <end position="92"/>
    </location>
</feature>
<dbReference type="GO" id="GO:0016787">
    <property type="term" value="F:hydrolase activity"/>
    <property type="evidence" value="ECO:0007669"/>
    <property type="project" value="UniProtKB-KW"/>
</dbReference>
<dbReference type="EMBL" id="FUXA01000011">
    <property type="protein sequence ID" value="SJZ88054.1"/>
    <property type="molecule type" value="Genomic_DNA"/>
</dbReference>
<dbReference type="SUPFAM" id="SSF101386">
    <property type="entry name" value="all-alpha NTP pyrophosphatases"/>
    <property type="match status" value="1"/>
</dbReference>
<protein>
    <submittedName>
        <fullName evidence="2">MazG nucleotide pyrophosphohydrolase domain-containing protein</fullName>
    </submittedName>
</protein>
<sequence length="108" mass="12741">MSNFNINEMLEMQKTLQEKYKSIWKPIGPDRGQDQLLWMIGEIGEVIDIVKKNGGEKACQDSALREHLIEEMADVLMYYNDILLCYGITEEELKTAYVTKYEKNMKRW</sequence>
<keyword evidence="2" id="KW-0378">Hydrolase</keyword>
<dbReference type="RefSeq" id="WP_078787698.1">
    <property type="nucleotide sequence ID" value="NZ_FMTO01000010.1"/>
</dbReference>
<dbReference type="Gene3D" id="1.10.287.1080">
    <property type="entry name" value="MazG-like"/>
    <property type="match status" value="1"/>
</dbReference>
<gene>
    <name evidence="2" type="ORF">SAMN02745110_01876</name>
</gene>
<reference evidence="2 3" key="1">
    <citation type="submission" date="2017-02" db="EMBL/GenBank/DDBJ databases">
        <authorList>
            <person name="Peterson S.W."/>
        </authorList>
    </citation>
    <scope>NUCLEOTIDE SEQUENCE [LARGE SCALE GENOMIC DNA]</scope>
    <source>
        <strain evidence="2 3">ATCC 17233</strain>
    </source>
</reference>
<dbReference type="Pfam" id="PF03819">
    <property type="entry name" value="MazG"/>
    <property type="match status" value="1"/>
</dbReference>
<name>A0A1T4P960_9FIRM</name>
<evidence type="ECO:0000259" key="1">
    <source>
        <dbReference type="Pfam" id="PF03819"/>
    </source>
</evidence>
<dbReference type="AlphaFoldDB" id="A0A1T4P960"/>
<dbReference type="OrthoDB" id="1652579at2"/>
<accession>A0A1T4P960</accession>
<dbReference type="InterPro" id="IPR004518">
    <property type="entry name" value="MazG-like_dom"/>
</dbReference>
<proteinExistence type="predicted"/>
<evidence type="ECO:0000313" key="2">
    <source>
        <dbReference type="EMBL" id="SJZ88054.1"/>
    </source>
</evidence>
<evidence type="ECO:0000313" key="3">
    <source>
        <dbReference type="Proteomes" id="UP000189857"/>
    </source>
</evidence>